<comment type="subcellular location">
    <subcellularLocation>
        <location evidence="1 9">Cell membrane</location>
        <topology evidence="1 9">Multi-pass membrane protein</topology>
    </subcellularLocation>
</comment>
<dbReference type="HOGENOM" id="CLU_019563_3_0_4"/>
<evidence type="ECO:0000256" key="10">
    <source>
        <dbReference type="SAM" id="MobiDB-lite"/>
    </source>
</evidence>
<dbReference type="GO" id="GO:0005886">
    <property type="term" value="C:plasma membrane"/>
    <property type="evidence" value="ECO:0007669"/>
    <property type="project" value="UniProtKB-SubCell"/>
</dbReference>
<reference evidence="12 13" key="1">
    <citation type="submission" date="2010-12" db="EMBL/GenBank/DDBJ databases">
        <authorList>
            <person name="Muzny D."/>
            <person name="Qin X."/>
            <person name="Deng J."/>
            <person name="Jiang H."/>
            <person name="Liu Y."/>
            <person name="Qu J."/>
            <person name="Song X.-Z."/>
            <person name="Zhang L."/>
            <person name="Thornton R."/>
            <person name="Coyle M."/>
            <person name="Francisco L."/>
            <person name="Jackson L."/>
            <person name="Javaid M."/>
            <person name="Korchina V."/>
            <person name="Kovar C."/>
            <person name="Mata R."/>
            <person name="Mathew T."/>
            <person name="Ngo R."/>
            <person name="Nguyen L."/>
            <person name="Nguyen N."/>
            <person name="Okwuonu G."/>
            <person name="Ongeri F."/>
            <person name="Pham C."/>
            <person name="Simmons D."/>
            <person name="Wilczek-Boney K."/>
            <person name="Hale W."/>
            <person name="Jakkamsetti A."/>
            <person name="Pham P."/>
            <person name="Ruth R."/>
            <person name="San Lucas F."/>
            <person name="Warren J."/>
            <person name="Zhang J."/>
            <person name="Zhao Z."/>
            <person name="Zhou C."/>
            <person name="Zhu D."/>
            <person name="Lee S."/>
            <person name="Bess C."/>
            <person name="Blankenburg K."/>
            <person name="Forbes L."/>
            <person name="Fu Q."/>
            <person name="Gubbala S."/>
            <person name="Hirani K."/>
            <person name="Jayaseelan J.C."/>
            <person name="Lara F."/>
            <person name="Munidasa M."/>
            <person name="Palculict T."/>
            <person name="Patil S."/>
            <person name="Pu L.-L."/>
            <person name="Saada N."/>
            <person name="Tang L."/>
            <person name="Weissenberger G."/>
            <person name="Zhu Y."/>
            <person name="Hemphill L."/>
            <person name="Shang Y."/>
            <person name="Youmans B."/>
            <person name="Ayvaz T."/>
            <person name="Ross M."/>
            <person name="Santibanez J."/>
            <person name="Aqrawi P."/>
            <person name="Gross S."/>
            <person name="Joshi V."/>
            <person name="Fowler G."/>
            <person name="Nazareth L."/>
            <person name="Reid J."/>
            <person name="Worley K."/>
            <person name="Petrosino J."/>
            <person name="Highlander S."/>
            <person name="Gibbs R."/>
        </authorList>
    </citation>
    <scope>NUCLEOTIDE SEQUENCE [LARGE SCALE GENOMIC DNA]</scope>
    <source>
        <strain evidence="12 13">ATCC 51599</strain>
    </source>
</reference>
<sequence length="626" mass="68084">MPRFLGRFLKNHRATLTALALGIAHAFTFAPWGSDWLELLVLTGFAGLLLSAIGQHAQQHGHAHRRPPPGPFRLGLLFGIGWFTAGIGWVYISMHHYGGVAAPLAALATLLFATYLALYPALGAWLCSRLCRRQLDATRHLSAWRFILAFGGAITLAELARGWVLTGFPWLGIGYAHVEGALAGLAPIGGVYLITLGAALTAASLAVAAHRLLAHLRHVRRNSLDTPENLRPQRNLRTSRAASALPCLLAALGVMVVGGALRTKQWSHPTGKSISVSLLQGNVPQQMKFDPGPAALARQQYLEMIEANPADLVLLPETAWTTRWEATEPALQRRLHRFLASTHSTVALGLPRFVQVHENNPRGAQASRFTGAPTEAHDSEASEAVSDTPPPPPVWQVSNSVEVFTADTLPDPLTADTQHTPVRYHYDKRHLVPFGEFIPEGFHWFMTLMNIPLGDQARGPAQQPLLPISSQRIGFNICYEDIFGEELLSQVKGTRNGKGTYTGGATILANLTNLGWFGNSHALPQHLQIARMRALETARPIIRATNTGMTAVISARGIVQIRLRPHETGTLKATLQGHTGLTPYVRLGGNAPVLGLSLAMLAIGTLPSRLRWPGAAAHRKRRHRRP</sequence>
<dbReference type="Pfam" id="PF00795">
    <property type="entry name" value="CN_hydrolase"/>
    <property type="match status" value="1"/>
</dbReference>
<evidence type="ECO:0000256" key="7">
    <source>
        <dbReference type="ARBA" id="ARBA00023136"/>
    </source>
</evidence>
<dbReference type="Gene3D" id="3.60.110.10">
    <property type="entry name" value="Carbon-nitrogen hydrolase"/>
    <property type="match status" value="1"/>
</dbReference>
<keyword evidence="12" id="KW-0449">Lipoprotein</keyword>
<dbReference type="SUPFAM" id="SSF56317">
    <property type="entry name" value="Carbon-nitrogen hydrolase"/>
    <property type="match status" value="1"/>
</dbReference>
<proteinExistence type="inferred from homology"/>
<evidence type="ECO:0000256" key="4">
    <source>
        <dbReference type="ARBA" id="ARBA00022679"/>
    </source>
</evidence>
<dbReference type="UniPathway" id="UPA00666"/>
<evidence type="ECO:0000256" key="3">
    <source>
        <dbReference type="ARBA" id="ARBA00022475"/>
    </source>
</evidence>
<dbReference type="Proteomes" id="UP000011021">
    <property type="component" value="Unassembled WGS sequence"/>
</dbReference>
<comment type="pathway">
    <text evidence="9">Protein modification; lipoprotein biosynthesis (N-acyl transfer).</text>
</comment>
<dbReference type="PROSITE" id="PS50263">
    <property type="entry name" value="CN_HYDROLASE"/>
    <property type="match status" value="1"/>
</dbReference>
<dbReference type="EC" id="2.3.1.269" evidence="9"/>
<dbReference type="HAMAP" id="MF_01148">
    <property type="entry name" value="Lnt"/>
    <property type="match status" value="1"/>
</dbReference>
<dbReference type="NCBIfam" id="TIGR00546">
    <property type="entry name" value="lnt"/>
    <property type="match status" value="1"/>
</dbReference>
<organism evidence="12 13">
    <name type="scientific">Lautropia mirabilis ATCC 51599</name>
    <dbReference type="NCBI Taxonomy" id="887898"/>
    <lineage>
        <taxon>Bacteria</taxon>
        <taxon>Pseudomonadati</taxon>
        <taxon>Pseudomonadota</taxon>
        <taxon>Betaproteobacteria</taxon>
        <taxon>Burkholderiales</taxon>
        <taxon>Burkholderiaceae</taxon>
        <taxon>Lautropia</taxon>
    </lineage>
</organism>
<dbReference type="EMBL" id="AEQP01000001">
    <property type="protein sequence ID" value="EFV95987.1"/>
    <property type="molecule type" value="Genomic_DNA"/>
</dbReference>
<feature type="transmembrane region" description="Helical" evidence="9">
    <location>
        <begin position="191"/>
        <end position="213"/>
    </location>
</feature>
<feature type="transmembrane region" description="Helical" evidence="9">
    <location>
        <begin position="74"/>
        <end position="92"/>
    </location>
</feature>
<dbReference type="InterPro" id="IPR036526">
    <property type="entry name" value="C-N_Hydrolase_sf"/>
</dbReference>
<dbReference type="PANTHER" id="PTHR38686">
    <property type="entry name" value="APOLIPOPROTEIN N-ACYLTRANSFERASE"/>
    <property type="match status" value="1"/>
</dbReference>
<feature type="transmembrane region" description="Helical" evidence="9">
    <location>
        <begin position="36"/>
        <end position="53"/>
    </location>
</feature>
<keyword evidence="8 9" id="KW-0012">Acyltransferase</keyword>
<keyword evidence="6 9" id="KW-1133">Transmembrane helix</keyword>
<dbReference type="eggNOG" id="COG0815">
    <property type="taxonomic scope" value="Bacteria"/>
</dbReference>
<keyword evidence="5 9" id="KW-0812">Transmembrane</keyword>
<dbReference type="InterPro" id="IPR004563">
    <property type="entry name" value="Apolipo_AcylTrfase"/>
</dbReference>
<dbReference type="CDD" id="cd07571">
    <property type="entry name" value="ALP_N-acyl_transferase"/>
    <property type="match status" value="1"/>
</dbReference>
<evidence type="ECO:0000313" key="13">
    <source>
        <dbReference type="Proteomes" id="UP000011021"/>
    </source>
</evidence>
<dbReference type="InterPro" id="IPR003010">
    <property type="entry name" value="C-N_Hydrolase"/>
</dbReference>
<gene>
    <name evidence="9 12" type="primary">lnt</name>
    <name evidence="12" type="ORF">HMPREF0551_0170</name>
</gene>
<evidence type="ECO:0000256" key="8">
    <source>
        <dbReference type="ARBA" id="ARBA00023315"/>
    </source>
</evidence>
<comment type="similarity">
    <text evidence="2 9">Belongs to the CN hydrolase family. Apolipoprotein N-acyltransferase subfamily.</text>
</comment>
<evidence type="ECO:0000256" key="5">
    <source>
        <dbReference type="ARBA" id="ARBA00022692"/>
    </source>
</evidence>
<keyword evidence="7 9" id="KW-0472">Membrane</keyword>
<keyword evidence="13" id="KW-1185">Reference proteome</keyword>
<dbReference type="STRING" id="887898.HMPREF0551_0170"/>
<feature type="transmembrane region" description="Helical" evidence="9">
    <location>
        <begin position="104"/>
        <end position="126"/>
    </location>
</feature>
<dbReference type="Pfam" id="PF20154">
    <property type="entry name" value="LNT_N"/>
    <property type="match status" value="1"/>
</dbReference>
<evidence type="ECO:0000256" key="1">
    <source>
        <dbReference type="ARBA" id="ARBA00004651"/>
    </source>
</evidence>
<comment type="caution">
    <text evidence="12">The sequence shown here is derived from an EMBL/GenBank/DDBJ whole genome shotgun (WGS) entry which is preliminary data.</text>
</comment>
<accession>E7RUK4</accession>
<evidence type="ECO:0000256" key="9">
    <source>
        <dbReference type="HAMAP-Rule" id="MF_01148"/>
    </source>
</evidence>
<dbReference type="InterPro" id="IPR045378">
    <property type="entry name" value="LNT_N"/>
</dbReference>
<evidence type="ECO:0000256" key="6">
    <source>
        <dbReference type="ARBA" id="ARBA00022989"/>
    </source>
</evidence>
<keyword evidence="3 9" id="KW-1003">Cell membrane</keyword>
<dbReference type="AlphaFoldDB" id="E7RUK4"/>
<comment type="function">
    <text evidence="9">Catalyzes the phospholipid dependent N-acylation of the N-terminal cysteine of apolipoprotein, the last step in lipoprotein maturation.</text>
</comment>
<feature type="transmembrane region" description="Helical" evidence="9">
    <location>
        <begin position="146"/>
        <end position="171"/>
    </location>
</feature>
<dbReference type="GO" id="GO:0042158">
    <property type="term" value="P:lipoprotein biosynthetic process"/>
    <property type="evidence" value="ECO:0007669"/>
    <property type="project" value="UniProtKB-UniRule"/>
</dbReference>
<name>E7RUK4_9BURK</name>
<protein>
    <recommendedName>
        <fullName evidence="9">Apolipoprotein N-acyltransferase</fullName>
        <shortName evidence="9">ALP N-acyltransferase</shortName>
        <ecNumber evidence="9">2.3.1.269</ecNumber>
    </recommendedName>
</protein>
<feature type="region of interest" description="Disordered" evidence="10">
    <location>
        <begin position="363"/>
        <end position="393"/>
    </location>
</feature>
<feature type="transmembrane region" description="Helical" evidence="9">
    <location>
        <begin position="241"/>
        <end position="261"/>
    </location>
</feature>
<evidence type="ECO:0000259" key="11">
    <source>
        <dbReference type="PROSITE" id="PS50263"/>
    </source>
</evidence>
<dbReference type="GO" id="GO:0016410">
    <property type="term" value="F:N-acyltransferase activity"/>
    <property type="evidence" value="ECO:0007669"/>
    <property type="project" value="UniProtKB-UniRule"/>
</dbReference>
<keyword evidence="4 9" id="KW-0808">Transferase</keyword>
<evidence type="ECO:0000313" key="12">
    <source>
        <dbReference type="EMBL" id="EFV95987.1"/>
    </source>
</evidence>
<comment type="catalytic activity">
    <reaction evidence="9">
        <text>N-terminal S-1,2-diacyl-sn-glyceryl-L-cysteinyl-[lipoprotein] + a glycerophospholipid = N-acyl-S-1,2-diacyl-sn-glyceryl-L-cysteinyl-[lipoprotein] + a 2-acyl-sn-glycero-3-phospholipid + H(+)</text>
        <dbReference type="Rhea" id="RHEA:48228"/>
        <dbReference type="Rhea" id="RHEA-COMP:14681"/>
        <dbReference type="Rhea" id="RHEA-COMP:14684"/>
        <dbReference type="ChEBI" id="CHEBI:15378"/>
        <dbReference type="ChEBI" id="CHEBI:136912"/>
        <dbReference type="ChEBI" id="CHEBI:140656"/>
        <dbReference type="ChEBI" id="CHEBI:140657"/>
        <dbReference type="ChEBI" id="CHEBI:140660"/>
        <dbReference type="EC" id="2.3.1.269"/>
    </reaction>
</comment>
<dbReference type="PANTHER" id="PTHR38686:SF1">
    <property type="entry name" value="APOLIPOPROTEIN N-ACYLTRANSFERASE"/>
    <property type="match status" value="1"/>
</dbReference>
<dbReference type="RefSeq" id="WP_005671931.1">
    <property type="nucleotide sequence ID" value="NZ_CP146288.1"/>
</dbReference>
<feature type="domain" description="CN hydrolase" evidence="11">
    <location>
        <begin position="279"/>
        <end position="577"/>
    </location>
</feature>
<evidence type="ECO:0000256" key="2">
    <source>
        <dbReference type="ARBA" id="ARBA00010065"/>
    </source>
</evidence>